<dbReference type="InterPro" id="IPR001633">
    <property type="entry name" value="EAL_dom"/>
</dbReference>
<dbReference type="InterPro" id="IPR035919">
    <property type="entry name" value="EAL_sf"/>
</dbReference>
<comment type="caution">
    <text evidence="2">The sequence shown here is derived from an EMBL/GenBank/DDBJ whole genome shotgun (WGS) entry which is preliminary data.</text>
</comment>
<dbReference type="GO" id="GO:0071111">
    <property type="term" value="F:cyclic-guanylate-specific phosphodiesterase activity"/>
    <property type="evidence" value="ECO:0007669"/>
    <property type="project" value="InterPro"/>
</dbReference>
<gene>
    <name evidence="2" type="ORF">L292_1985</name>
</gene>
<dbReference type="PANTHER" id="PTHR33121">
    <property type="entry name" value="CYCLIC DI-GMP PHOSPHODIESTERASE PDEF"/>
    <property type="match status" value="1"/>
</dbReference>
<evidence type="ECO:0000313" key="3">
    <source>
        <dbReference type="Proteomes" id="UP000018420"/>
    </source>
</evidence>
<protein>
    <submittedName>
        <fullName evidence="2">Diguanylate cyclase/phosphodiesterase</fullName>
    </submittedName>
</protein>
<organism evidence="2 3">
    <name type="scientific">Acinetobacter junii CIP 107470 = MTCC 11364</name>
    <dbReference type="NCBI Taxonomy" id="1217666"/>
    <lineage>
        <taxon>Bacteria</taxon>
        <taxon>Pseudomonadati</taxon>
        <taxon>Pseudomonadota</taxon>
        <taxon>Gammaproteobacteria</taxon>
        <taxon>Moraxellales</taxon>
        <taxon>Moraxellaceae</taxon>
        <taxon>Acinetobacter</taxon>
    </lineage>
</organism>
<dbReference type="Gene3D" id="3.20.20.450">
    <property type="entry name" value="EAL domain"/>
    <property type="match status" value="1"/>
</dbReference>
<name>S7WV16_ACIJU</name>
<evidence type="ECO:0000313" key="2">
    <source>
        <dbReference type="EMBL" id="EPR86990.1"/>
    </source>
</evidence>
<dbReference type="AlphaFoldDB" id="S7WV16"/>
<dbReference type="EMBL" id="ASYZ01000029">
    <property type="protein sequence ID" value="EPR86990.1"/>
    <property type="molecule type" value="Genomic_DNA"/>
</dbReference>
<dbReference type="Pfam" id="PF00563">
    <property type="entry name" value="EAL"/>
    <property type="match status" value="1"/>
</dbReference>
<dbReference type="Proteomes" id="UP000018420">
    <property type="component" value="Unassembled WGS sequence"/>
</dbReference>
<reference evidence="2 3" key="1">
    <citation type="submission" date="2013-05" db="EMBL/GenBank/DDBJ databases">
        <title>Genome assembly of Acinetobacter junii MTCC 11364.</title>
        <authorList>
            <person name="Khatri I."/>
            <person name="Singh N.K."/>
            <person name="Subramanian S."/>
            <person name="Mayilraj S."/>
        </authorList>
    </citation>
    <scope>NUCLEOTIDE SEQUENCE [LARGE SCALE GENOMIC DNA]</scope>
    <source>
        <strain evidence="2 3">MTCC 11364</strain>
    </source>
</reference>
<dbReference type="CDD" id="cd01948">
    <property type="entry name" value="EAL"/>
    <property type="match status" value="1"/>
</dbReference>
<dbReference type="PROSITE" id="PS50883">
    <property type="entry name" value="EAL"/>
    <property type="match status" value="1"/>
</dbReference>
<dbReference type="InterPro" id="IPR050706">
    <property type="entry name" value="Cyclic-di-GMP_PDE-like"/>
</dbReference>
<feature type="domain" description="EAL" evidence="1">
    <location>
        <begin position="1"/>
        <end position="97"/>
    </location>
</feature>
<proteinExistence type="predicted"/>
<evidence type="ECO:0000259" key="1">
    <source>
        <dbReference type="PROSITE" id="PS50883"/>
    </source>
</evidence>
<dbReference type="SUPFAM" id="SSF141868">
    <property type="entry name" value="EAL domain-like"/>
    <property type="match status" value="1"/>
</dbReference>
<accession>S7WV16</accession>
<dbReference type="PANTHER" id="PTHR33121:SF70">
    <property type="entry name" value="SIGNALING PROTEIN YKOW"/>
    <property type="match status" value="1"/>
</dbReference>
<dbReference type="PATRIC" id="fig|1330047.3.peg.613"/>
<sequence length="97" mass="10837">MCCTWDLNLRLKDLPVDELKIDRGFLIDLQPNSKEEAILESIIHLAARLGLIVTAEGVETQQQADILTNLGCNQLQGYLLGMPVNVENLVLNHHNFA</sequence>